<reference evidence="3" key="2">
    <citation type="submission" date="2013-12" db="EMBL/GenBank/DDBJ databases">
        <authorList>
            <person name="Yu Y."/>
            <person name="Lee S."/>
            <person name="de Baynast K."/>
            <person name="Wissotski M."/>
            <person name="Liu L."/>
            <person name="Talag J."/>
            <person name="Goicoechea J."/>
            <person name="Angelova A."/>
            <person name="Jetty R."/>
            <person name="Kudrna D."/>
            <person name="Golser W."/>
            <person name="Rivera L."/>
            <person name="Zhang J."/>
            <person name="Wing R."/>
        </authorList>
    </citation>
    <scope>NUCLEOTIDE SEQUENCE</scope>
</reference>
<evidence type="ECO:0000256" key="1">
    <source>
        <dbReference type="SAM" id="MobiDB-lite"/>
    </source>
</evidence>
<keyword evidence="3" id="KW-1185">Reference proteome</keyword>
<dbReference type="Proteomes" id="UP000032180">
    <property type="component" value="Chromosome 4"/>
</dbReference>
<evidence type="ECO:0000313" key="3">
    <source>
        <dbReference type="Proteomes" id="UP000032180"/>
    </source>
</evidence>
<feature type="compositionally biased region" description="Basic and acidic residues" evidence="1">
    <location>
        <begin position="61"/>
        <end position="71"/>
    </location>
</feature>
<dbReference type="EnsemblPlants" id="LPERR04G00100.1">
    <property type="protein sequence ID" value="LPERR04G00100.1"/>
    <property type="gene ID" value="LPERR04G00100"/>
</dbReference>
<organism evidence="2 3">
    <name type="scientific">Leersia perrieri</name>
    <dbReference type="NCBI Taxonomy" id="77586"/>
    <lineage>
        <taxon>Eukaryota</taxon>
        <taxon>Viridiplantae</taxon>
        <taxon>Streptophyta</taxon>
        <taxon>Embryophyta</taxon>
        <taxon>Tracheophyta</taxon>
        <taxon>Spermatophyta</taxon>
        <taxon>Magnoliopsida</taxon>
        <taxon>Liliopsida</taxon>
        <taxon>Poales</taxon>
        <taxon>Poaceae</taxon>
        <taxon>BOP clade</taxon>
        <taxon>Oryzoideae</taxon>
        <taxon>Oryzeae</taxon>
        <taxon>Oryzinae</taxon>
        <taxon>Leersia</taxon>
    </lineage>
</organism>
<reference evidence="2 3" key="1">
    <citation type="submission" date="2012-08" db="EMBL/GenBank/DDBJ databases">
        <title>Oryza genome evolution.</title>
        <authorList>
            <person name="Wing R.A."/>
        </authorList>
    </citation>
    <scope>NUCLEOTIDE SEQUENCE</scope>
</reference>
<feature type="region of interest" description="Disordered" evidence="1">
    <location>
        <begin position="86"/>
        <end position="107"/>
    </location>
</feature>
<name>A0A0D9W1R7_9ORYZ</name>
<sequence>MPSVEPSVSTTTRRRTERTLRGGRPQPDGALPSLGSRARSLDAAGRPLSQPPRPHPAPAIEEGHRQLDLHPCRRVSPELLPRVPELSHATTWPEHLLSPDRPQGATT</sequence>
<feature type="region of interest" description="Disordered" evidence="1">
    <location>
        <begin position="1"/>
        <end position="73"/>
    </location>
</feature>
<accession>A0A0D9W1R7</accession>
<evidence type="ECO:0000313" key="2">
    <source>
        <dbReference type="EnsemblPlants" id="LPERR04G00100.1"/>
    </source>
</evidence>
<dbReference type="Gramene" id="LPERR04G00100.1">
    <property type="protein sequence ID" value="LPERR04G00100.1"/>
    <property type="gene ID" value="LPERR04G00100"/>
</dbReference>
<dbReference type="AlphaFoldDB" id="A0A0D9W1R7"/>
<dbReference type="HOGENOM" id="CLU_2213722_0_0_1"/>
<protein>
    <submittedName>
        <fullName evidence="2">Uncharacterized protein</fullName>
    </submittedName>
</protein>
<reference evidence="2" key="3">
    <citation type="submission" date="2015-04" db="UniProtKB">
        <authorList>
            <consortium name="EnsemblPlants"/>
        </authorList>
    </citation>
    <scope>IDENTIFICATION</scope>
</reference>
<proteinExistence type="predicted"/>